<gene>
    <name evidence="5 8" type="primary">rpsI</name>
    <name evidence="8" type="ORF">KJ970_06345</name>
</gene>
<dbReference type="GO" id="GO:0003723">
    <property type="term" value="F:RNA binding"/>
    <property type="evidence" value="ECO:0007669"/>
    <property type="project" value="TreeGrafter"/>
</dbReference>
<dbReference type="InterPro" id="IPR020574">
    <property type="entry name" value="Ribosomal_uS9_CS"/>
</dbReference>
<accession>A0A948RU07</accession>
<proteinExistence type="inferred from homology"/>
<dbReference type="HAMAP" id="MF_00532_B">
    <property type="entry name" value="Ribosomal_uS9_B"/>
    <property type="match status" value="1"/>
</dbReference>
<feature type="region of interest" description="Disordered" evidence="7">
    <location>
        <begin position="109"/>
        <end position="132"/>
    </location>
</feature>
<dbReference type="Proteomes" id="UP000777784">
    <property type="component" value="Unassembled WGS sequence"/>
</dbReference>
<dbReference type="Gene3D" id="3.30.230.10">
    <property type="match status" value="1"/>
</dbReference>
<feature type="compositionally biased region" description="Basic residues" evidence="7">
    <location>
        <begin position="113"/>
        <end position="132"/>
    </location>
</feature>
<dbReference type="GO" id="GO:0006412">
    <property type="term" value="P:translation"/>
    <property type="evidence" value="ECO:0007669"/>
    <property type="project" value="UniProtKB-UniRule"/>
</dbReference>
<comment type="caution">
    <text evidence="8">The sequence shown here is derived from an EMBL/GenBank/DDBJ whole genome shotgun (WGS) entry which is preliminary data.</text>
</comment>
<sequence length="132" mass="14611">MVTKTAVVATTGRRKEAVARVRVIPGSGKIEVNGRPLAEYLQRGNLVLQARRPLTVTENEEKFDIQALVSGGGLRGQAGAISHGIARALLQIEPELRLALRKEGLLTRDPRAKERKKYGQPGARKRFQYSKR</sequence>
<dbReference type="FunFam" id="3.30.230.10:FF:000001">
    <property type="entry name" value="30S ribosomal protein S9"/>
    <property type="match status" value="1"/>
</dbReference>
<dbReference type="InterPro" id="IPR014721">
    <property type="entry name" value="Ribsml_uS5_D2-typ_fold_subgr"/>
</dbReference>
<dbReference type="GO" id="GO:0005737">
    <property type="term" value="C:cytoplasm"/>
    <property type="evidence" value="ECO:0007669"/>
    <property type="project" value="UniProtKB-ARBA"/>
</dbReference>
<dbReference type="PANTHER" id="PTHR21569:SF1">
    <property type="entry name" value="SMALL RIBOSOMAL SUBUNIT PROTEIN US9M"/>
    <property type="match status" value="1"/>
</dbReference>
<evidence type="ECO:0000313" key="8">
    <source>
        <dbReference type="EMBL" id="MBU2690531.1"/>
    </source>
</evidence>
<evidence type="ECO:0000313" key="9">
    <source>
        <dbReference type="Proteomes" id="UP000777784"/>
    </source>
</evidence>
<dbReference type="InterPro" id="IPR020568">
    <property type="entry name" value="Ribosomal_Su5_D2-typ_SF"/>
</dbReference>
<organism evidence="8 9">
    <name type="scientific">Eiseniibacteriota bacterium</name>
    <dbReference type="NCBI Taxonomy" id="2212470"/>
    <lineage>
        <taxon>Bacteria</taxon>
        <taxon>Candidatus Eiseniibacteriota</taxon>
    </lineage>
</organism>
<evidence type="ECO:0000256" key="4">
    <source>
        <dbReference type="ARBA" id="ARBA00035259"/>
    </source>
</evidence>
<keyword evidence="3 5" id="KW-0687">Ribonucleoprotein</keyword>
<evidence type="ECO:0000256" key="3">
    <source>
        <dbReference type="ARBA" id="ARBA00023274"/>
    </source>
</evidence>
<evidence type="ECO:0000256" key="5">
    <source>
        <dbReference type="HAMAP-Rule" id="MF_00532"/>
    </source>
</evidence>
<dbReference type="EMBL" id="JAHJDP010000032">
    <property type="protein sequence ID" value="MBU2690531.1"/>
    <property type="molecule type" value="Genomic_DNA"/>
</dbReference>
<keyword evidence="2 5" id="KW-0689">Ribosomal protein</keyword>
<dbReference type="AlphaFoldDB" id="A0A948RU07"/>
<evidence type="ECO:0000256" key="7">
    <source>
        <dbReference type="SAM" id="MobiDB-lite"/>
    </source>
</evidence>
<dbReference type="GO" id="GO:0015935">
    <property type="term" value="C:small ribosomal subunit"/>
    <property type="evidence" value="ECO:0007669"/>
    <property type="project" value="TreeGrafter"/>
</dbReference>
<evidence type="ECO:0000256" key="2">
    <source>
        <dbReference type="ARBA" id="ARBA00022980"/>
    </source>
</evidence>
<reference evidence="8" key="1">
    <citation type="submission" date="2021-05" db="EMBL/GenBank/DDBJ databases">
        <title>Energy efficiency and biological interactions define the core microbiome of deep oligotrophic groundwater.</title>
        <authorList>
            <person name="Mehrshad M."/>
            <person name="Lopez-Fernandez M."/>
            <person name="Bell E."/>
            <person name="Bernier-Latmani R."/>
            <person name="Bertilsson S."/>
            <person name="Dopson M."/>
        </authorList>
    </citation>
    <scope>NUCLEOTIDE SEQUENCE</scope>
    <source>
        <strain evidence="8">Modern_marine.mb.64</strain>
    </source>
</reference>
<dbReference type="Pfam" id="PF00380">
    <property type="entry name" value="Ribosomal_S9"/>
    <property type="match status" value="1"/>
</dbReference>
<dbReference type="InterPro" id="IPR000754">
    <property type="entry name" value="Ribosomal_uS9"/>
</dbReference>
<protein>
    <recommendedName>
        <fullName evidence="4 5">Small ribosomal subunit protein uS9</fullName>
    </recommendedName>
</protein>
<evidence type="ECO:0000256" key="6">
    <source>
        <dbReference type="RuleBase" id="RU003815"/>
    </source>
</evidence>
<dbReference type="PROSITE" id="PS00360">
    <property type="entry name" value="RIBOSOMAL_S9"/>
    <property type="match status" value="1"/>
</dbReference>
<comment type="similarity">
    <text evidence="1 5 6">Belongs to the universal ribosomal protein uS9 family.</text>
</comment>
<dbReference type="SUPFAM" id="SSF54211">
    <property type="entry name" value="Ribosomal protein S5 domain 2-like"/>
    <property type="match status" value="1"/>
</dbReference>
<dbReference type="PANTHER" id="PTHR21569">
    <property type="entry name" value="RIBOSOMAL PROTEIN S9"/>
    <property type="match status" value="1"/>
</dbReference>
<name>A0A948RU07_UNCEI</name>
<dbReference type="InterPro" id="IPR023035">
    <property type="entry name" value="Ribosomal_uS9_bac/plastid"/>
</dbReference>
<dbReference type="NCBIfam" id="NF001099">
    <property type="entry name" value="PRK00132.1"/>
    <property type="match status" value="1"/>
</dbReference>
<dbReference type="GO" id="GO:0003735">
    <property type="term" value="F:structural constituent of ribosome"/>
    <property type="evidence" value="ECO:0007669"/>
    <property type="project" value="InterPro"/>
</dbReference>
<evidence type="ECO:0000256" key="1">
    <source>
        <dbReference type="ARBA" id="ARBA00005251"/>
    </source>
</evidence>